<evidence type="ECO:0000256" key="1">
    <source>
        <dbReference type="SAM" id="Phobius"/>
    </source>
</evidence>
<gene>
    <name evidence="3" type="ORF">A2462_06015</name>
</gene>
<evidence type="ECO:0000313" key="4">
    <source>
        <dbReference type="Proteomes" id="UP000177309"/>
    </source>
</evidence>
<dbReference type="Pfam" id="PF11127">
    <property type="entry name" value="YgaP-like_TM"/>
    <property type="match status" value="1"/>
</dbReference>
<dbReference type="AlphaFoldDB" id="A0A1F4TQU8"/>
<feature type="transmembrane region" description="Helical" evidence="1">
    <location>
        <begin position="35"/>
        <end position="61"/>
    </location>
</feature>
<feature type="transmembrane region" description="Helical" evidence="1">
    <location>
        <begin position="12"/>
        <end position="29"/>
    </location>
</feature>
<organism evidence="3 4">
    <name type="scientific">candidate division WOR-1 bacterium RIFOXYC2_FULL_41_25</name>
    <dbReference type="NCBI Taxonomy" id="1802586"/>
    <lineage>
        <taxon>Bacteria</taxon>
        <taxon>Bacillati</taxon>
        <taxon>Saganbacteria</taxon>
    </lineage>
</organism>
<dbReference type="Proteomes" id="UP000177309">
    <property type="component" value="Unassembled WGS sequence"/>
</dbReference>
<keyword evidence="1" id="KW-1133">Transmembrane helix</keyword>
<keyword evidence="1" id="KW-0472">Membrane</keyword>
<sequence length="66" mass="7139">MHITPNESTLDRFIRIALGGLCIITVTYVNMSAVLVAALLIIGAILLLTALSGHCLVYRILKTKTN</sequence>
<proteinExistence type="predicted"/>
<accession>A0A1F4TQU8</accession>
<keyword evidence="1" id="KW-0812">Transmembrane</keyword>
<feature type="domain" description="Inner membrane protein YgaP-like transmembrane" evidence="2">
    <location>
        <begin position="4"/>
        <end position="65"/>
    </location>
</feature>
<evidence type="ECO:0000313" key="3">
    <source>
        <dbReference type="EMBL" id="OGC35095.1"/>
    </source>
</evidence>
<protein>
    <recommendedName>
        <fullName evidence="2">Inner membrane protein YgaP-like transmembrane domain-containing protein</fullName>
    </recommendedName>
</protein>
<dbReference type="Gene3D" id="6.10.140.1340">
    <property type="match status" value="1"/>
</dbReference>
<dbReference type="EMBL" id="MEUI01000008">
    <property type="protein sequence ID" value="OGC35095.1"/>
    <property type="molecule type" value="Genomic_DNA"/>
</dbReference>
<dbReference type="InterPro" id="IPR021309">
    <property type="entry name" value="YgaP-like_TM"/>
</dbReference>
<reference evidence="3 4" key="1">
    <citation type="journal article" date="2016" name="Nat. Commun.">
        <title>Thousands of microbial genomes shed light on interconnected biogeochemical processes in an aquifer system.</title>
        <authorList>
            <person name="Anantharaman K."/>
            <person name="Brown C.T."/>
            <person name="Hug L.A."/>
            <person name="Sharon I."/>
            <person name="Castelle C.J."/>
            <person name="Probst A.J."/>
            <person name="Thomas B.C."/>
            <person name="Singh A."/>
            <person name="Wilkins M.J."/>
            <person name="Karaoz U."/>
            <person name="Brodie E.L."/>
            <person name="Williams K.H."/>
            <person name="Hubbard S.S."/>
            <person name="Banfield J.F."/>
        </authorList>
    </citation>
    <scope>NUCLEOTIDE SEQUENCE [LARGE SCALE GENOMIC DNA]</scope>
</reference>
<name>A0A1F4TQU8_UNCSA</name>
<evidence type="ECO:0000259" key="2">
    <source>
        <dbReference type="Pfam" id="PF11127"/>
    </source>
</evidence>
<comment type="caution">
    <text evidence="3">The sequence shown here is derived from an EMBL/GenBank/DDBJ whole genome shotgun (WGS) entry which is preliminary data.</text>
</comment>